<evidence type="ECO:0000256" key="3">
    <source>
        <dbReference type="ARBA" id="ARBA00022737"/>
    </source>
</evidence>
<dbReference type="GO" id="GO:0000977">
    <property type="term" value="F:RNA polymerase II transcription regulatory region sequence-specific DNA binding"/>
    <property type="evidence" value="ECO:0007669"/>
    <property type="project" value="TreeGrafter"/>
</dbReference>
<dbReference type="InterPro" id="IPR050453">
    <property type="entry name" value="LIM_Homeobox_TF"/>
</dbReference>
<evidence type="ECO:0000256" key="6">
    <source>
        <dbReference type="ARBA" id="ARBA00023125"/>
    </source>
</evidence>
<feature type="region of interest" description="Disordered" evidence="12">
    <location>
        <begin position="264"/>
        <end position="365"/>
    </location>
</feature>
<dbReference type="OrthoDB" id="6159439at2759"/>
<feature type="compositionally biased region" description="Low complexity" evidence="12">
    <location>
        <begin position="295"/>
        <end position="312"/>
    </location>
</feature>
<dbReference type="STRING" id="36087.A0A077Z0S8"/>
<dbReference type="PANTHER" id="PTHR24208:SF166">
    <property type="entry name" value="LIM HOMEOBOX TRANSCRIPTION FACTOR 1 ALPHA, ISOFORM B"/>
    <property type="match status" value="1"/>
</dbReference>
<dbReference type="SUPFAM" id="SSF46689">
    <property type="entry name" value="Homeodomain-like"/>
    <property type="match status" value="1"/>
</dbReference>
<feature type="domain" description="Homeobox" evidence="14">
    <location>
        <begin position="203"/>
        <end position="263"/>
    </location>
</feature>
<dbReference type="PROSITE" id="PS00027">
    <property type="entry name" value="HOMEOBOX_1"/>
    <property type="match status" value="1"/>
</dbReference>
<keyword evidence="2 10" id="KW-0479">Metal-binding</keyword>
<keyword evidence="8 9" id="KW-0539">Nucleus</keyword>
<dbReference type="AlphaFoldDB" id="A0A077Z0S8"/>
<dbReference type="EMBL" id="HG805816">
    <property type="protein sequence ID" value="CDW52195.1"/>
    <property type="molecule type" value="Genomic_DNA"/>
</dbReference>
<organism evidence="15 16">
    <name type="scientific">Trichuris trichiura</name>
    <name type="common">Whipworm</name>
    <name type="synonym">Trichocephalus trichiurus</name>
    <dbReference type="NCBI Taxonomy" id="36087"/>
    <lineage>
        <taxon>Eukaryota</taxon>
        <taxon>Metazoa</taxon>
        <taxon>Ecdysozoa</taxon>
        <taxon>Nematoda</taxon>
        <taxon>Enoplea</taxon>
        <taxon>Dorylaimia</taxon>
        <taxon>Trichinellida</taxon>
        <taxon>Trichuridae</taxon>
        <taxon>Trichuris</taxon>
    </lineage>
</organism>
<evidence type="ECO:0000256" key="11">
    <source>
        <dbReference type="RuleBase" id="RU000682"/>
    </source>
</evidence>
<proteinExistence type="predicted"/>
<evidence type="ECO:0000256" key="5">
    <source>
        <dbReference type="ARBA" id="ARBA00023038"/>
    </source>
</evidence>
<accession>A0A077Z0S8</accession>
<protein>
    <submittedName>
        <fullName evidence="15">LIM homeobox transcription factor 1 beta</fullName>
    </submittedName>
</protein>
<dbReference type="FunFam" id="1.10.10.60:FF:000448">
    <property type="entry name" value="LIM/homeobox protein Lhx4"/>
    <property type="match status" value="1"/>
</dbReference>
<name>A0A077Z0S8_TRITR</name>
<evidence type="ECO:0000256" key="1">
    <source>
        <dbReference type="ARBA" id="ARBA00004123"/>
    </source>
</evidence>
<feature type="domain" description="LIM zinc-binding" evidence="13">
    <location>
        <begin position="124"/>
        <end position="185"/>
    </location>
</feature>
<evidence type="ECO:0000313" key="15">
    <source>
        <dbReference type="EMBL" id="CDW52195.1"/>
    </source>
</evidence>
<dbReference type="GO" id="GO:0005634">
    <property type="term" value="C:nucleus"/>
    <property type="evidence" value="ECO:0007669"/>
    <property type="project" value="UniProtKB-SubCell"/>
</dbReference>
<dbReference type="InterPro" id="IPR009057">
    <property type="entry name" value="Homeodomain-like_sf"/>
</dbReference>
<dbReference type="SMART" id="SM00132">
    <property type="entry name" value="LIM"/>
    <property type="match status" value="2"/>
</dbReference>
<feature type="DNA-binding region" description="Homeobox" evidence="9">
    <location>
        <begin position="205"/>
        <end position="264"/>
    </location>
</feature>
<comment type="subcellular location">
    <subcellularLocation>
        <location evidence="1 9 11">Nucleus</location>
    </subcellularLocation>
</comment>
<evidence type="ECO:0000256" key="9">
    <source>
        <dbReference type="PROSITE-ProRule" id="PRU00108"/>
    </source>
</evidence>
<reference evidence="15" key="2">
    <citation type="submission" date="2014-03" db="EMBL/GenBank/DDBJ databases">
        <title>The whipworm genome and dual-species transcriptomics of an intimate host-pathogen interaction.</title>
        <authorList>
            <person name="Foth B.J."/>
            <person name="Tsai I.J."/>
            <person name="Reid A.J."/>
            <person name="Bancroft A.J."/>
            <person name="Nichol S."/>
            <person name="Tracey A."/>
            <person name="Holroyd N."/>
            <person name="Cotton J.A."/>
            <person name="Stanley E.J."/>
            <person name="Zarowiecki M."/>
            <person name="Liu J.Z."/>
            <person name="Huckvale T."/>
            <person name="Cooper P.J."/>
            <person name="Grencis R.K."/>
            <person name="Berriman M."/>
        </authorList>
    </citation>
    <scope>NUCLEOTIDE SEQUENCE [LARGE SCALE GENOMIC DNA]</scope>
</reference>
<dbReference type="Pfam" id="PF00046">
    <property type="entry name" value="Homeodomain"/>
    <property type="match status" value="1"/>
</dbReference>
<keyword evidence="6 9" id="KW-0238">DNA-binding</keyword>
<sequence length="379" mass="42680">MDNSLYSLPYPNQCHYSNDDKQGSHPEVILSGGLYNKVGSYDGLLNTSIAPLTRADQMPSTVQCTGCKAPITDRYLLNVAGCLWHEKCLKCNECERELCRESSCFVKAGKVLCRVDYDRLFLVRCTSCALPIRPADMIQRVGTNIYHSGCFACSFCGKQLHPGDEYLQQENQILCRLDFENFFQSSFSNAFQMNPFPHNVQRKALKRPRTILTSQQRKTFKASFEVSAKPCRKVREALAKETGLSVRVVQVWFQNQRAKMKKVHRKIEGKRSCSEDTPEIVGQIGQGGNEKTSSKDCTSSSLSDFESISESHSCPHTLDSPSSDSTSEGEQDMAEQTECGKSIEEAEKREKVASHSKSLTMESSPIDRLYFMQSSYFSY</sequence>
<evidence type="ECO:0000256" key="10">
    <source>
        <dbReference type="PROSITE-ProRule" id="PRU00125"/>
    </source>
</evidence>
<keyword evidence="3" id="KW-0677">Repeat</keyword>
<dbReference type="Gene3D" id="2.10.110.10">
    <property type="entry name" value="Cysteine Rich Protein"/>
    <property type="match status" value="2"/>
</dbReference>
<dbReference type="CDD" id="cd00086">
    <property type="entry name" value="homeodomain"/>
    <property type="match status" value="1"/>
</dbReference>
<feature type="compositionally biased region" description="Basic and acidic residues" evidence="12">
    <location>
        <begin position="341"/>
        <end position="353"/>
    </location>
</feature>
<dbReference type="Proteomes" id="UP000030665">
    <property type="component" value="Unassembled WGS sequence"/>
</dbReference>
<dbReference type="PROSITE" id="PS00478">
    <property type="entry name" value="LIM_DOMAIN_1"/>
    <property type="match status" value="1"/>
</dbReference>
<dbReference type="Gene3D" id="1.10.10.60">
    <property type="entry name" value="Homeodomain-like"/>
    <property type="match status" value="1"/>
</dbReference>
<evidence type="ECO:0000256" key="8">
    <source>
        <dbReference type="ARBA" id="ARBA00023242"/>
    </source>
</evidence>
<dbReference type="PANTHER" id="PTHR24208">
    <property type="entry name" value="LIM/HOMEOBOX PROTEIN LHX"/>
    <property type="match status" value="1"/>
</dbReference>
<evidence type="ECO:0000256" key="12">
    <source>
        <dbReference type="SAM" id="MobiDB-lite"/>
    </source>
</evidence>
<dbReference type="SUPFAM" id="SSF57716">
    <property type="entry name" value="Glucocorticoid receptor-like (DNA-binding domain)"/>
    <property type="match status" value="2"/>
</dbReference>
<dbReference type="GO" id="GO:0046872">
    <property type="term" value="F:metal ion binding"/>
    <property type="evidence" value="ECO:0007669"/>
    <property type="project" value="UniProtKB-KW"/>
</dbReference>
<dbReference type="GO" id="GO:0030182">
    <property type="term" value="P:neuron differentiation"/>
    <property type="evidence" value="ECO:0007669"/>
    <property type="project" value="TreeGrafter"/>
</dbReference>
<keyword evidence="5 10" id="KW-0440">LIM domain</keyword>
<dbReference type="PROSITE" id="PS50023">
    <property type="entry name" value="LIM_DOMAIN_2"/>
    <property type="match status" value="2"/>
</dbReference>
<dbReference type="Pfam" id="PF00412">
    <property type="entry name" value="LIM"/>
    <property type="match status" value="2"/>
</dbReference>
<evidence type="ECO:0000259" key="13">
    <source>
        <dbReference type="PROSITE" id="PS50023"/>
    </source>
</evidence>
<keyword evidence="16" id="KW-1185">Reference proteome</keyword>
<dbReference type="InterPro" id="IPR017970">
    <property type="entry name" value="Homeobox_CS"/>
</dbReference>
<dbReference type="SMART" id="SM00389">
    <property type="entry name" value="HOX"/>
    <property type="match status" value="1"/>
</dbReference>
<dbReference type="InterPro" id="IPR001781">
    <property type="entry name" value="Znf_LIM"/>
</dbReference>
<evidence type="ECO:0000256" key="2">
    <source>
        <dbReference type="ARBA" id="ARBA00022723"/>
    </source>
</evidence>
<dbReference type="InterPro" id="IPR001356">
    <property type="entry name" value="HD"/>
</dbReference>
<keyword evidence="4 10" id="KW-0862">Zinc</keyword>
<evidence type="ECO:0000256" key="7">
    <source>
        <dbReference type="ARBA" id="ARBA00023155"/>
    </source>
</evidence>
<evidence type="ECO:0000256" key="4">
    <source>
        <dbReference type="ARBA" id="ARBA00022833"/>
    </source>
</evidence>
<dbReference type="GO" id="GO:0000981">
    <property type="term" value="F:DNA-binding transcription factor activity, RNA polymerase II-specific"/>
    <property type="evidence" value="ECO:0007669"/>
    <property type="project" value="InterPro"/>
</dbReference>
<reference evidence="15" key="1">
    <citation type="submission" date="2014-01" db="EMBL/GenBank/DDBJ databases">
        <authorList>
            <person name="Aslett M."/>
        </authorList>
    </citation>
    <scope>NUCLEOTIDE SEQUENCE</scope>
</reference>
<evidence type="ECO:0000259" key="14">
    <source>
        <dbReference type="PROSITE" id="PS50071"/>
    </source>
</evidence>
<keyword evidence="7 9" id="KW-0371">Homeobox</keyword>
<dbReference type="PROSITE" id="PS50071">
    <property type="entry name" value="HOMEOBOX_2"/>
    <property type="match status" value="1"/>
</dbReference>
<feature type="domain" description="LIM zinc-binding" evidence="13">
    <location>
        <begin position="62"/>
        <end position="123"/>
    </location>
</feature>
<evidence type="ECO:0000313" key="16">
    <source>
        <dbReference type="Proteomes" id="UP000030665"/>
    </source>
</evidence>
<gene>
    <name evidence="15" type="ORF">TTRE_0000045401</name>
</gene>